<feature type="transmembrane region" description="Helical" evidence="8">
    <location>
        <begin position="186"/>
        <end position="202"/>
    </location>
</feature>
<evidence type="ECO:0000256" key="8">
    <source>
        <dbReference type="SAM" id="Phobius"/>
    </source>
</evidence>
<evidence type="ECO:0000313" key="10">
    <source>
        <dbReference type="EMBL" id="SEP91590.1"/>
    </source>
</evidence>
<feature type="transmembrane region" description="Helical" evidence="8">
    <location>
        <begin position="114"/>
        <end position="130"/>
    </location>
</feature>
<feature type="transmembrane region" description="Helical" evidence="8">
    <location>
        <begin position="90"/>
        <end position="107"/>
    </location>
</feature>
<name>A0A1H9BRK7_9FLAO</name>
<organism evidence="10 11">
    <name type="scientific">Flavobacterium urocaniciphilum</name>
    <dbReference type="NCBI Taxonomy" id="1299341"/>
    <lineage>
        <taxon>Bacteria</taxon>
        <taxon>Pseudomonadati</taxon>
        <taxon>Bacteroidota</taxon>
        <taxon>Flavobacteriia</taxon>
        <taxon>Flavobacteriales</taxon>
        <taxon>Flavobacteriaceae</taxon>
        <taxon>Flavobacterium</taxon>
    </lineage>
</organism>
<feature type="transmembrane region" description="Helical" evidence="8">
    <location>
        <begin position="214"/>
        <end position="233"/>
    </location>
</feature>
<feature type="transmembrane region" description="Helical" evidence="8">
    <location>
        <begin position="66"/>
        <end position="84"/>
    </location>
</feature>
<dbReference type="Pfam" id="PF13231">
    <property type="entry name" value="PMT_2"/>
    <property type="match status" value="1"/>
</dbReference>
<keyword evidence="5 8" id="KW-0812">Transmembrane</keyword>
<protein>
    <submittedName>
        <fullName evidence="10">Dolichyl-phosphate-mannose-protein mannosyltransferase</fullName>
    </submittedName>
</protein>
<feature type="transmembrane region" description="Helical" evidence="8">
    <location>
        <begin position="298"/>
        <end position="321"/>
    </location>
</feature>
<feature type="transmembrane region" description="Helical" evidence="8">
    <location>
        <begin position="253"/>
        <end position="278"/>
    </location>
</feature>
<dbReference type="PANTHER" id="PTHR33908:SF11">
    <property type="entry name" value="MEMBRANE PROTEIN"/>
    <property type="match status" value="1"/>
</dbReference>
<gene>
    <name evidence="10" type="ORF">SAMN05444005_103169</name>
</gene>
<dbReference type="STRING" id="1299341.SAMN05444005_103169"/>
<evidence type="ECO:0000256" key="6">
    <source>
        <dbReference type="ARBA" id="ARBA00022989"/>
    </source>
</evidence>
<comment type="subcellular location">
    <subcellularLocation>
        <location evidence="1">Cell membrane</location>
        <topology evidence="1">Multi-pass membrane protein</topology>
    </subcellularLocation>
</comment>
<dbReference type="GO" id="GO:0009103">
    <property type="term" value="P:lipopolysaccharide biosynthetic process"/>
    <property type="evidence" value="ECO:0007669"/>
    <property type="project" value="UniProtKB-ARBA"/>
</dbReference>
<keyword evidence="4 10" id="KW-0808">Transferase</keyword>
<feature type="transmembrane region" description="Helical" evidence="8">
    <location>
        <begin position="12"/>
        <end position="29"/>
    </location>
</feature>
<proteinExistence type="predicted"/>
<dbReference type="PANTHER" id="PTHR33908">
    <property type="entry name" value="MANNOSYLTRANSFERASE YKCB-RELATED"/>
    <property type="match status" value="1"/>
</dbReference>
<evidence type="ECO:0000259" key="9">
    <source>
        <dbReference type="Pfam" id="PF13231"/>
    </source>
</evidence>
<evidence type="ECO:0000256" key="1">
    <source>
        <dbReference type="ARBA" id="ARBA00004651"/>
    </source>
</evidence>
<evidence type="ECO:0000256" key="2">
    <source>
        <dbReference type="ARBA" id="ARBA00022475"/>
    </source>
</evidence>
<keyword evidence="6 8" id="KW-1133">Transmembrane helix</keyword>
<keyword evidence="3 10" id="KW-0328">Glycosyltransferase</keyword>
<keyword evidence="11" id="KW-1185">Reference proteome</keyword>
<dbReference type="InterPro" id="IPR038731">
    <property type="entry name" value="RgtA/B/C-like"/>
</dbReference>
<sequence>MNKTKIINFLNEHKLIIIILAVATFLRIFKLDFQSLWLDELYTMNVANPNTGFVDMIKDITIRESFPYLYFIVVKTFFICFGYESTVARIPSMIFGILCVFMIYKLGKELISKKVGLIAAALITLNQFSIYNSQDARAYTFYLFFVLTSYYYLYKFIKKPSKKEALKYAVSAGLLLNTNFFSVTNVLAQGFLLLIFLVFLIDDKKEKIENFKRLMLSIGVIFLFFLPNIYKFYLASQFYSDWIPAPTNGGVTLMIKELVCDSEFVLFIFGILVMFYFIKAFKYPNSEGITKKITDKRVVTFLILISWITFPLIILVLKSYLSTPLYITRYLYSILPAIIIILAISISEIQNNIIKYCILFLIIFSQFVDLTIVKKYYKVPNKTQFREASQLVIDNNKNNEPVYTSLKYWFDFYFKDKFNTIEKPDLEFVINEMMTDSTKIKPFWYTDAHGKPFKLSEKAQQFVDSKFLIDESFDGLDAWSRHFILEKDAVSKFDINQYKPLNTNNGDLAKVWIEVFEKEATSYKISGWGFLENIDSKDNKISIILVNNNEAKVIKCQQTPRTDITKAENKGLNYDNSGFITKIQLSNLQKGEYKIGVFIENKKEHKKGLYLTDKKIIIN</sequence>
<dbReference type="RefSeq" id="WP_091467296.1">
    <property type="nucleotide sequence ID" value="NZ_FOEI01000003.1"/>
</dbReference>
<dbReference type="EMBL" id="FOEI01000003">
    <property type="protein sequence ID" value="SEP91590.1"/>
    <property type="molecule type" value="Genomic_DNA"/>
</dbReference>
<feature type="transmembrane region" description="Helical" evidence="8">
    <location>
        <begin position="353"/>
        <end position="373"/>
    </location>
</feature>
<feature type="transmembrane region" description="Helical" evidence="8">
    <location>
        <begin position="327"/>
        <end position="346"/>
    </location>
</feature>
<dbReference type="GO" id="GO:0005886">
    <property type="term" value="C:plasma membrane"/>
    <property type="evidence" value="ECO:0007669"/>
    <property type="project" value="UniProtKB-SubCell"/>
</dbReference>
<dbReference type="AlphaFoldDB" id="A0A1H9BRK7"/>
<reference evidence="10" key="1">
    <citation type="submission" date="2016-10" db="EMBL/GenBank/DDBJ databases">
        <authorList>
            <person name="de Groot N.N."/>
        </authorList>
    </citation>
    <scope>NUCLEOTIDE SEQUENCE [LARGE SCALE GENOMIC DNA]</scope>
    <source>
        <strain evidence="10">DSM 27078</strain>
    </source>
</reference>
<evidence type="ECO:0000256" key="4">
    <source>
        <dbReference type="ARBA" id="ARBA00022679"/>
    </source>
</evidence>
<feature type="domain" description="Glycosyltransferase RgtA/B/C/D-like" evidence="9">
    <location>
        <begin position="67"/>
        <end position="230"/>
    </location>
</feature>
<dbReference type="Proteomes" id="UP000198648">
    <property type="component" value="Unassembled WGS sequence"/>
</dbReference>
<evidence type="ECO:0000256" key="5">
    <source>
        <dbReference type="ARBA" id="ARBA00022692"/>
    </source>
</evidence>
<accession>A0A1H9BRK7</accession>
<dbReference type="OrthoDB" id="5437043at2"/>
<keyword evidence="7 8" id="KW-0472">Membrane</keyword>
<evidence type="ECO:0000256" key="3">
    <source>
        <dbReference type="ARBA" id="ARBA00022676"/>
    </source>
</evidence>
<keyword evidence="2" id="KW-1003">Cell membrane</keyword>
<evidence type="ECO:0000313" key="11">
    <source>
        <dbReference type="Proteomes" id="UP000198648"/>
    </source>
</evidence>
<dbReference type="InterPro" id="IPR050297">
    <property type="entry name" value="LipidA_mod_glycosyltrf_83"/>
</dbReference>
<dbReference type="GO" id="GO:0016763">
    <property type="term" value="F:pentosyltransferase activity"/>
    <property type="evidence" value="ECO:0007669"/>
    <property type="project" value="TreeGrafter"/>
</dbReference>
<feature type="transmembrane region" description="Helical" evidence="8">
    <location>
        <begin position="136"/>
        <end position="153"/>
    </location>
</feature>
<evidence type="ECO:0000256" key="7">
    <source>
        <dbReference type="ARBA" id="ARBA00023136"/>
    </source>
</evidence>